<dbReference type="EMBL" id="CP029487">
    <property type="protein sequence ID" value="QCT72713.1"/>
    <property type="molecule type" value="Genomic_DNA"/>
</dbReference>
<accession>A0A4P9CB48</accession>
<dbReference type="KEGG" id="emt:CPZ25_015715"/>
<dbReference type="AlphaFoldDB" id="A0A4P9CB48"/>
<keyword evidence="2" id="KW-1185">Reference proteome</keyword>
<sequence>MNKLPEQCYNTLLSTGELVTIKKNEKGYFPSELSTPDMLTNRAIAERANRKAGITKAQTAAMVGGSLFGWSSPAANPDNYDVNGNFVRGRFKDEP</sequence>
<gene>
    <name evidence="1" type="ORF">CPZ25_015715</name>
</gene>
<dbReference type="RefSeq" id="WP_074618316.1">
    <property type="nucleotide sequence ID" value="NZ_CP029487.1"/>
</dbReference>
<protein>
    <submittedName>
        <fullName evidence="1">Uncharacterized protein</fullName>
    </submittedName>
</protein>
<evidence type="ECO:0000313" key="2">
    <source>
        <dbReference type="Proteomes" id="UP000218387"/>
    </source>
</evidence>
<reference evidence="1 2" key="1">
    <citation type="submission" date="2018-05" db="EMBL/GenBank/DDBJ databases">
        <title>Genome comparison of Eubacterium sp.</title>
        <authorList>
            <person name="Feng Y."/>
            <person name="Sanchez-Andrea I."/>
            <person name="Stams A.J.M."/>
            <person name="De Vos W.M."/>
        </authorList>
    </citation>
    <scope>NUCLEOTIDE SEQUENCE [LARGE SCALE GENOMIC DNA]</scope>
    <source>
        <strain evidence="1 2">YI</strain>
    </source>
</reference>
<dbReference type="Proteomes" id="UP000218387">
    <property type="component" value="Chromosome"/>
</dbReference>
<name>A0A4P9CB48_EUBML</name>
<evidence type="ECO:0000313" key="1">
    <source>
        <dbReference type="EMBL" id="QCT72713.1"/>
    </source>
</evidence>
<organism evidence="1 2">
    <name type="scientific">Eubacterium maltosivorans</name>
    <dbReference type="NCBI Taxonomy" id="2041044"/>
    <lineage>
        <taxon>Bacteria</taxon>
        <taxon>Bacillati</taxon>
        <taxon>Bacillota</taxon>
        <taxon>Clostridia</taxon>
        <taxon>Eubacteriales</taxon>
        <taxon>Eubacteriaceae</taxon>
        <taxon>Eubacterium</taxon>
    </lineage>
</organism>
<proteinExistence type="predicted"/>